<proteinExistence type="predicted"/>
<gene>
    <name evidence="1" type="ORF">RR48_14554</name>
</gene>
<name>A0A194QKR2_PAPMA</name>
<dbReference type="EMBL" id="KQ461198">
    <property type="protein sequence ID" value="KPJ06112.1"/>
    <property type="molecule type" value="Genomic_DNA"/>
</dbReference>
<sequence length="70" mass="7832">MEPLSMHSLKSLVHEYGTRVAEAAGTGVQRVRGERPAMTSARPDAARLQLNPNYDLRRPWVELDASDLRS</sequence>
<accession>A0A194QKR2</accession>
<evidence type="ECO:0000313" key="1">
    <source>
        <dbReference type="EMBL" id="KPJ06112.1"/>
    </source>
</evidence>
<protein>
    <submittedName>
        <fullName evidence="1">Uncharacterized protein</fullName>
    </submittedName>
</protein>
<organism evidence="1 2">
    <name type="scientific">Papilio machaon</name>
    <name type="common">Old World swallowtail butterfly</name>
    <dbReference type="NCBI Taxonomy" id="76193"/>
    <lineage>
        <taxon>Eukaryota</taxon>
        <taxon>Metazoa</taxon>
        <taxon>Ecdysozoa</taxon>
        <taxon>Arthropoda</taxon>
        <taxon>Hexapoda</taxon>
        <taxon>Insecta</taxon>
        <taxon>Pterygota</taxon>
        <taxon>Neoptera</taxon>
        <taxon>Endopterygota</taxon>
        <taxon>Lepidoptera</taxon>
        <taxon>Glossata</taxon>
        <taxon>Ditrysia</taxon>
        <taxon>Papilionoidea</taxon>
        <taxon>Papilionidae</taxon>
        <taxon>Papilioninae</taxon>
        <taxon>Papilio</taxon>
    </lineage>
</organism>
<dbReference type="Proteomes" id="UP000053240">
    <property type="component" value="Unassembled WGS sequence"/>
</dbReference>
<reference evidence="1 2" key="1">
    <citation type="journal article" date="2015" name="Nat. Commun.">
        <title>Outbred genome sequencing and CRISPR/Cas9 gene editing in butterflies.</title>
        <authorList>
            <person name="Li X."/>
            <person name="Fan D."/>
            <person name="Zhang W."/>
            <person name="Liu G."/>
            <person name="Zhang L."/>
            <person name="Zhao L."/>
            <person name="Fang X."/>
            <person name="Chen L."/>
            <person name="Dong Y."/>
            <person name="Chen Y."/>
            <person name="Ding Y."/>
            <person name="Zhao R."/>
            <person name="Feng M."/>
            <person name="Zhu Y."/>
            <person name="Feng Y."/>
            <person name="Jiang X."/>
            <person name="Zhu D."/>
            <person name="Xiang H."/>
            <person name="Feng X."/>
            <person name="Li S."/>
            <person name="Wang J."/>
            <person name="Zhang G."/>
            <person name="Kronforst M.R."/>
            <person name="Wang W."/>
        </authorList>
    </citation>
    <scope>NUCLEOTIDE SEQUENCE [LARGE SCALE GENOMIC DNA]</scope>
    <source>
        <strain evidence="1">Ya'a_city_454_Pm</strain>
        <tissue evidence="1">Whole body</tissue>
    </source>
</reference>
<dbReference type="AlphaFoldDB" id="A0A194QKR2"/>
<keyword evidence="2" id="KW-1185">Reference proteome</keyword>
<evidence type="ECO:0000313" key="2">
    <source>
        <dbReference type="Proteomes" id="UP000053240"/>
    </source>
</evidence>
<dbReference type="InParanoid" id="A0A194QKR2"/>